<dbReference type="SUPFAM" id="SSF53187">
    <property type="entry name" value="Zn-dependent exopeptidases"/>
    <property type="match status" value="1"/>
</dbReference>
<name>A0A6M3JMS2_9ZZZZ</name>
<dbReference type="Gene3D" id="3.40.630.10">
    <property type="entry name" value="Zn peptidases"/>
    <property type="match status" value="1"/>
</dbReference>
<evidence type="ECO:0000313" key="1">
    <source>
        <dbReference type="EMBL" id="QJA71150.1"/>
    </source>
</evidence>
<dbReference type="GO" id="GO:0016788">
    <property type="term" value="F:hydrolase activity, acting on ester bonds"/>
    <property type="evidence" value="ECO:0007669"/>
    <property type="project" value="InterPro"/>
</dbReference>
<proteinExistence type="predicted"/>
<dbReference type="CDD" id="cd06231">
    <property type="entry name" value="M14_REP34-like"/>
    <property type="match status" value="1"/>
</dbReference>
<gene>
    <name evidence="1" type="ORF">MM415A03361_0015</name>
</gene>
<dbReference type="GO" id="GO:0046872">
    <property type="term" value="F:metal ion binding"/>
    <property type="evidence" value="ECO:0007669"/>
    <property type="project" value="UniProtKB-KW"/>
</dbReference>
<protein>
    <submittedName>
        <fullName evidence="1">Putative arginine synthase</fullName>
    </submittedName>
</protein>
<reference evidence="1" key="1">
    <citation type="submission" date="2020-03" db="EMBL/GenBank/DDBJ databases">
        <title>The deep terrestrial virosphere.</title>
        <authorList>
            <person name="Holmfeldt K."/>
            <person name="Nilsson E."/>
            <person name="Simone D."/>
            <person name="Lopez-Fernandez M."/>
            <person name="Wu X."/>
            <person name="de Brujin I."/>
            <person name="Lundin D."/>
            <person name="Andersson A."/>
            <person name="Bertilsson S."/>
            <person name="Dopson M."/>
        </authorList>
    </citation>
    <scope>NUCLEOTIDE SEQUENCE</scope>
    <source>
        <strain evidence="1">MM415A03361</strain>
    </source>
</reference>
<dbReference type="EMBL" id="MT141849">
    <property type="protein sequence ID" value="QJA71150.1"/>
    <property type="molecule type" value="Genomic_DNA"/>
</dbReference>
<dbReference type="AlphaFoldDB" id="A0A6M3JMS2"/>
<sequence length="265" mass="30019">MGLMGNYTNRLLACTAKKRLWLTALGTSGKWPLWLVRTSMKYERKKPHILIAAGFHGEEKAGPLAIIKWLESKQWSRKIDVSFLPVINPTGFDSGNRYNSLNQVTNAGFCHTKELGDTPSLEGQILLANENQIIRRLARDGCLSLHEDIRAMEYYMYSYEQGDTPSPFALAIRDVEDRFFPRYRDGKTVLTDGLTVLYPDRGIVHEGIVHNLCDGSYEDFRMEQACPHSIATETPGKLRISKRVGADIAIIDTFIELTLKEFYGV</sequence>
<organism evidence="1">
    <name type="scientific">viral metagenome</name>
    <dbReference type="NCBI Taxonomy" id="1070528"/>
    <lineage>
        <taxon>unclassified sequences</taxon>
        <taxon>metagenomes</taxon>
        <taxon>organismal metagenomes</taxon>
    </lineage>
</organism>
<accession>A0A6M3JMS2</accession>